<keyword evidence="1" id="KW-0472">Membrane</keyword>
<dbReference type="AlphaFoldDB" id="A0A9J6P6X6"/>
<dbReference type="EMBL" id="JAGSOJ010000003">
    <property type="protein sequence ID" value="MCM1991256.1"/>
    <property type="molecule type" value="Genomic_DNA"/>
</dbReference>
<organism evidence="2 3">
    <name type="scientific">Oceanirhabdus seepicola</name>
    <dbReference type="NCBI Taxonomy" id="2828781"/>
    <lineage>
        <taxon>Bacteria</taxon>
        <taxon>Bacillati</taxon>
        <taxon>Bacillota</taxon>
        <taxon>Clostridia</taxon>
        <taxon>Eubacteriales</taxon>
        <taxon>Clostridiaceae</taxon>
        <taxon>Oceanirhabdus</taxon>
    </lineage>
</organism>
<evidence type="ECO:0000313" key="2">
    <source>
        <dbReference type="EMBL" id="MCM1991256.1"/>
    </source>
</evidence>
<keyword evidence="1" id="KW-1133">Transmembrane helix</keyword>
<dbReference type="RefSeq" id="WP_250860362.1">
    <property type="nucleotide sequence ID" value="NZ_JAGSOJ010000003.1"/>
</dbReference>
<feature type="transmembrane region" description="Helical" evidence="1">
    <location>
        <begin position="7"/>
        <end position="26"/>
    </location>
</feature>
<dbReference type="Proteomes" id="UP001056429">
    <property type="component" value="Unassembled WGS sequence"/>
</dbReference>
<proteinExistence type="predicted"/>
<sequence>MKNRGKYYLIGLVLILIAGITIVFMLNNTKAQKADDISSNNVSENTEDIIELKPIVQSVNGINVFVDPRIELLAAVQLISDYDKITGLITRKEFQYKKDMKDYFSKFSSHEAVKLFNKMSKNGFNYDAPPTAMLYLSNPLNVSKKQDFDDYIIKRAGGFKNLENFYLALSKFAGDTNFNEFYESHTDFYKKVVEENAKAVKEGDYIKDIEDYYGMKQNSYNIILSPLFHPGGFGPRVRNEEGSYDIYSIQGPSSTEKNIPMFGNVKSFKYLAWHEFSHSFVNPTTEENLDEINKYSKLYTPLAKAMNSQAYNTWETCVNEHIVRAVTSRLSYLNEGEKSYNKAINYEKSNDFYYVEALCEKLEEYENNRDKYKSFTEFYPELVAVFKEFSEQDLGKDFYKVNFIGPINKVYTMGKSLTIIIPTNEEDEKIEKDIEKIANKFFGENAKIITDKEALDKDLSEENIVVYGTVEGNLWLEKYSDDFPFKIEEDKITADKVYEGGNLRFITCMPNPFNQNNGMVIYTAQKGEDVININSVFHGPTDYIIAKGKKELNSDYYIKDNAIWEFE</sequence>
<dbReference type="Pfam" id="PF16286">
    <property type="entry name" value="DUF4932"/>
    <property type="match status" value="1"/>
</dbReference>
<accession>A0A9J6P6X6</accession>
<reference evidence="2" key="2">
    <citation type="submission" date="2021-04" db="EMBL/GenBank/DDBJ databases">
        <authorList>
            <person name="Dong X."/>
        </authorList>
    </citation>
    <scope>NUCLEOTIDE SEQUENCE</scope>
    <source>
        <strain evidence="2">ZWT</strain>
    </source>
</reference>
<gene>
    <name evidence="2" type="ORF">KDK92_16090</name>
</gene>
<evidence type="ECO:0000256" key="1">
    <source>
        <dbReference type="SAM" id="Phobius"/>
    </source>
</evidence>
<keyword evidence="3" id="KW-1185">Reference proteome</keyword>
<dbReference type="InterPro" id="IPR032560">
    <property type="entry name" value="DUF4932"/>
</dbReference>
<name>A0A9J6P6X6_9CLOT</name>
<comment type="caution">
    <text evidence="2">The sequence shown here is derived from an EMBL/GenBank/DDBJ whole genome shotgun (WGS) entry which is preliminary data.</text>
</comment>
<reference evidence="2" key="1">
    <citation type="journal article" date="2021" name="mSystems">
        <title>Bacteria and Archaea Synergistically Convert Glycine Betaine to Biogenic Methane in the Formosa Cold Seep of the South China Sea.</title>
        <authorList>
            <person name="Li L."/>
            <person name="Zhang W."/>
            <person name="Zhang S."/>
            <person name="Song L."/>
            <person name="Sun Q."/>
            <person name="Zhang H."/>
            <person name="Xiang H."/>
            <person name="Dong X."/>
        </authorList>
    </citation>
    <scope>NUCLEOTIDE SEQUENCE</scope>
    <source>
        <strain evidence="2">ZWT</strain>
    </source>
</reference>
<evidence type="ECO:0000313" key="3">
    <source>
        <dbReference type="Proteomes" id="UP001056429"/>
    </source>
</evidence>
<protein>
    <submittedName>
        <fullName evidence="2">DUF4932 domain-containing protein</fullName>
    </submittedName>
</protein>
<keyword evidence="1" id="KW-0812">Transmembrane</keyword>